<dbReference type="RefSeq" id="WP_028726502.1">
    <property type="nucleotide sequence ID" value="NZ_AUAE01000009.1"/>
</dbReference>
<feature type="compositionally biased region" description="Basic and acidic residues" evidence="2">
    <location>
        <begin position="1"/>
        <end position="22"/>
    </location>
</feature>
<sequence length="216" mass="25049">MEANYRMERNPNPKGENDEMPLHPRLIPHNTYNIRELMRYGKERSTYSEADIAGALRLITDLVAENLRSGNNVEIEGLGFFSVSLQSRPVMDKKELRSESVHFKNVNFRCSQTLKDRLKTMPLTRLKEEKLRTFNDDEKYRRLQWYMDRHPYITVMKYRGLNGCSDYAARKDLAGFVENGTLEETGTRHIAIYTRPAGNDEPEPGSLIIDSNITTD</sequence>
<evidence type="ECO:0000313" key="5">
    <source>
        <dbReference type="Proteomes" id="UP000033035"/>
    </source>
</evidence>
<organism evidence="4 5">
    <name type="scientific">Parabacteroides gordonii MS-1 = DSM 23371</name>
    <dbReference type="NCBI Taxonomy" id="1203610"/>
    <lineage>
        <taxon>Bacteria</taxon>
        <taxon>Pseudomonadati</taxon>
        <taxon>Bacteroidota</taxon>
        <taxon>Bacteroidia</taxon>
        <taxon>Bacteroidales</taxon>
        <taxon>Tannerellaceae</taxon>
        <taxon>Parabacteroides</taxon>
    </lineage>
</organism>
<protein>
    <recommendedName>
        <fullName evidence="3">HU domain-containing protein</fullName>
    </recommendedName>
</protein>
<gene>
    <name evidence="4" type="ORF">HMPREF1536_01609</name>
</gene>
<dbReference type="HOGENOM" id="CLU_078159_2_1_10"/>
<feature type="region of interest" description="Disordered" evidence="2">
    <location>
        <begin position="1"/>
        <end position="26"/>
    </location>
</feature>
<dbReference type="PATRIC" id="fig|1203610.3.peg.1648"/>
<dbReference type="Proteomes" id="UP000033035">
    <property type="component" value="Unassembled WGS sequence"/>
</dbReference>
<dbReference type="GO" id="GO:0003677">
    <property type="term" value="F:DNA binding"/>
    <property type="evidence" value="ECO:0007669"/>
    <property type="project" value="UniProtKB-KW"/>
</dbReference>
<dbReference type="EMBL" id="AQHW01000009">
    <property type="protein sequence ID" value="KKB58730.1"/>
    <property type="molecule type" value="Genomic_DNA"/>
</dbReference>
<dbReference type="InterPro" id="IPR010992">
    <property type="entry name" value="IHF-like_DNA-bd_dom_sf"/>
</dbReference>
<dbReference type="SUPFAM" id="SSF47729">
    <property type="entry name" value="IHF-like DNA-binding proteins"/>
    <property type="match status" value="1"/>
</dbReference>
<comment type="caution">
    <text evidence="4">The sequence shown here is derived from an EMBL/GenBank/DDBJ whole genome shotgun (WGS) entry which is preliminary data.</text>
</comment>
<keyword evidence="5" id="KW-1185">Reference proteome</keyword>
<name>A0A0F5JMD0_9BACT</name>
<reference evidence="4 5" key="1">
    <citation type="submission" date="2013-04" db="EMBL/GenBank/DDBJ databases">
        <title>The Genome Sequence of Parabacteroides gordonii DSM 23371.</title>
        <authorList>
            <consortium name="The Broad Institute Genomics Platform"/>
            <person name="Earl A."/>
            <person name="Ward D."/>
            <person name="Feldgarden M."/>
            <person name="Gevers D."/>
            <person name="Martens E."/>
            <person name="Sakamoto M."/>
            <person name="Benno Y."/>
            <person name="Suzuki N."/>
            <person name="Matsunaga N."/>
            <person name="Koshihara K."/>
            <person name="Seki M."/>
            <person name="Komiya H."/>
            <person name="Walker B."/>
            <person name="Young S."/>
            <person name="Zeng Q."/>
            <person name="Gargeya S."/>
            <person name="Fitzgerald M."/>
            <person name="Haas B."/>
            <person name="Abouelleil A."/>
            <person name="Allen A.W."/>
            <person name="Alvarado L."/>
            <person name="Arachchi H.M."/>
            <person name="Berlin A.M."/>
            <person name="Chapman S.B."/>
            <person name="Gainer-Dewar J."/>
            <person name="Goldberg J."/>
            <person name="Griggs A."/>
            <person name="Gujja S."/>
            <person name="Hansen M."/>
            <person name="Howarth C."/>
            <person name="Imamovic A."/>
            <person name="Ireland A."/>
            <person name="Larimer J."/>
            <person name="McCowan C."/>
            <person name="Murphy C."/>
            <person name="Pearson M."/>
            <person name="Poon T.W."/>
            <person name="Priest M."/>
            <person name="Roberts A."/>
            <person name="Saif S."/>
            <person name="Shea T."/>
            <person name="Sisk P."/>
            <person name="Sykes S."/>
            <person name="Wortman J."/>
            <person name="Nusbaum C."/>
            <person name="Birren B."/>
        </authorList>
    </citation>
    <scope>NUCLEOTIDE SEQUENCE [LARGE SCALE GENOMIC DNA]</scope>
    <source>
        <strain evidence="4 5">MS-1</strain>
    </source>
</reference>
<feature type="domain" description="HU" evidence="3">
    <location>
        <begin position="1"/>
        <end position="125"/>
    </location>
</feature>
<accession>A0A0F5JMD0</accession>
<proteinExistence type="predicted"/>
<dbReference type="Gene3D" id="4.10.520.10">
    <property type="entry name" value="IHF-like DNA-binding proteins"/>
    <property type="match status" value="1"/>
</dbReference>
<evidence type="ECO:0000313" key="4">
    <source>
        <dbReference type="EMBL" id="KKB58730.1"/>
    </source>
</evidence>
<evidence type="ECO:0000259" key="3">
    <source>
        <dbReference type="Pfam" id="PF18291"/>
    </source>
</evidence>
<evidence type="ECO:0000256" key="2">
    <source>
        <dbReference type="SAM" id="MobiDB-lite"/>
    </source>
</evidence>
<keyword evidence="1" id="KW-0238">DNA-binding</keyword>
<dbReference type="Pfam" id="PF18291">
    <property type="entry name" value="HU-HIG"/>
    <property type="match status" value="1"/>
</dbReference>
<evidence type="ECO:0000256" key="1">
    <source>
        <dbReference type="ARBA" id="ARBA00023125"/>
    </source>
</evidence>
<feature type="region of interest" description="Disordered" evidence="2">
    <location>
        <begin position="195"/>
        <end position="216"/>
    </location>
</feature>
<dbReference type="AlphaFoldDB" id="A0A0F5JMD0"/>
<dbReference type="InterPro" id="IPR041607">
    <property type="entry name" value="HU-HIG"/>
</dbReference>